<dbReference type="Proteomes" id="UP001148018">
    <property type="component" value="Unassembled WGS sequence"/>
</dbReference>
<evidence type="ECO:0000313" key="2">
    <source>
        <dbReference type="EMBL" id="KAJ3593751.1"/>
    </source>
</evidence>
<accession>A0A9Q0DSM8</accession>
<feature type="region of interest" description="Disordered" evidence="1">
    <location>
        <begin position="1"/>
        <end position="22"/>
    </location>
</feature>
<name>A0A9Q0DSM8_9TELE</name>
<dbReference type="EMBL" id="JANIIK010000112">
    <property type="protein sequence ID" value="KAJ3593751.1"/>
    <property type="molecule type" value="Genomic_DNA"/>
</dbReference>
<organism evidence="2 3">
    <name type="scientific">Muraenolepis orangiensis</name>
    <name type="common">Patagonian moray cod</name>
    <dbReference type="NCBI Taxonomy" id="630683"/>
    <lineage>
        <taxon>Eukaryota</taxon>
        <taxon>Metazoa</taxon>
        <taxon>Chordata</taxon>
        <taxon>Craniata</taxon>
        <taxon>Vertebrata</taxon>
        <taxon>Euteleostomi</taxon>
        <taxon>Actinopterygii</taxon>
        <taxon>Neopterygii</taxon>
        <taxon>Teleostei</taxon>
        <taxon>Neoteleostei</taxon>
        <taxon>Acanthomorphata</taxon>
        <taxon>Zeiogadaria</taxon>
        <taxon>Gadariae</taxon>
        <taxon>Gadiformes</taxon>
        <taxon>Muraenolepidoidei</taxon>
        <taxon>Muraenolepididae</taxon>
        <taxon>Muraenolepis</taxon>
    </lineage>
</organism>
<sequence>MMSSGNGKLSGAKRPQAGLPWKGAPLAARESITPSVKAPLKGVLWSLISLRLRHPGSSPPQAETPWLLPFLRLRHPGSSPPQAETPWLLPFLRLRHPGSSPHQAETPWLLPPSD</sequence>
<evidence type="ECO:0000256" key="1">
    <source>
        <dbReference type="SAM" id="MobiDB-lite"/>
    </source>
</evidence>
<proteinExistence type="predicted"/>
<dbReference type="AlphaFoldDB" id="A0A9Q0DSM8"/>
<reference evidence="2" key="1">
    <citation type="submission" date="2022-07" db="EMBL/GenBank/DDBJ databases">
        <title>Chromosome-level genome of Muraenolepis orangiensis.</title>
        <authorList>
            <person name="Kim J."/>
        </authorList>
    </citation>
    <scope>NUCLEOTIDE SEQUENCE</scope>
    <source>
        <strain evidence="2">KU_S4_2022</strain>
        <tissue evidence="2">Muscle</tissue>
    </source>
</reference>
<protein>
    <submittedName>
        <fullName evidence="2">Uncharacterized protein</fullName>
    </submittedName>
</protein>
<gene>
    <name evidence="2" type="ORF">NHX12_006085</name>
</gene>
<evidence type="ECO:0000313" key="3">
    <source>
        <dbReference type="Proteomes" id="UP001148018"/>
    </source>
</evidence>
<keyword evidence="3" id="KW-1185">Reference proteome</keyword>
<comment type="caution">
    <text evidence="2">The sequence shown here is derived from an EMBL/GenBank/DDBJ whole genome shotgun (WGS) entry which is preliminary data.</text>
</comment>